<dbReference type="InterPro" id="IPR003838">
    <property type="entry name" value="ABC3_permease_C"/>
</dbReference>
<evidence type="ECO:0000259" key="9">
    <source>
        <dbReference type="Pfam" id="PF12704"/>
    </source>
</evidence>
<evidence type="ECO:0000256" key="1">
    <source>
        <dbReference type="ARBA" id="ARBA00004651"/>
    </source>
</evidence>
<evidence type="ECO:0000256" key="5">
    <source>
        <dbReference type="ARBA" id="ARBA00023136"/>
    </source>
</evidence>
<evidence type="ECO:0000256" key="7">
    <source>
        <dbReference type="SAM" id="Phobius"/>
    </source>
</evidence>
<feature type="transmembrane region" description="Helical" evidence="7">
    <location>
        <begin position="378"/>
        <end position="401"/>
    </location>
</feature>
<feature type="transmembrane region" description="Helical" evidence="7">
    <location>
        <begin position="292"/>
        <end position="319"/>
    </location>
</feature>
<evidence type="ECO:0000256" key="2">
    <source>
        <dbReference type="ARBA" id="ARBA00022475"/>
    </source>
</evidence>
<feature type="transmembrane region" description="Helical" evidence="7">
    <location>
        <begin position="21"/>
        <end position="42"/>
    </location>
</feature>
<dbReference type="PANTHER" id="PTHR30572">
    <property type="entry name" value="MEMBRANE COMPONENT OF TRANSPORTER-RELATED"/>
    <property type="match status" value="1"/>
</dbReference>
<dbReference type="PANTHER" id="PTHR30572:SF4">
    <property type="entry name" value="ABC TRANSPORTER PERMEASE YTRF"/>
    <property type="match status" value="1"/>
</dbReference>
<evidence type="ECO:0000256" key="3">
    <source>
        <dbReference type="ARBA" id="ARBA00022692"/>
    </source>
</evidence>
<dbReference type="InterPro" id="IPR050250">
    <property type="entry name" value="Macrolide_Exporter_MacB"/>
</dbReference>
<comment type="caution">
    <text evidence="10">The sequence shown here is derived from an EMBL/GenBank/DDBJ whole genome shotgun (WGS) entry which is preliminary data.</text>
</comment>
<feature type="domain" description="MacB-like periplasmic core" evidence="9">
    <location>
        <begin position="21"/>
        <end position="256"/>
    </location>
</feature>
<feature type="domain" description="ABC3 transporter permease C-terminal" evidence="8">
    <location>
        <begin position="299"/>
        <end position="411"/>
    </location>
</feature>
<keyword evidence="3 7" id="KW-0812">Transmembrane</keyword>
<name>A0A7V0LU97_UNCW3</name>
<proteinExistence type="inferred from homology"/>
<dbReference type="EMBL" id="DRDR01000098">
    <property type="protein sequence ID" value="HDL60273.1"/>
    <property type="molecule type" value="Genomic_DNA"/>
</dbReference>
<evidence type="ECO:0000313" key="10">
    <source>
        <dbReference type="EMBL" id="HDL60273.1"/>
    </source>
</evidence>
<organism evidence="10">
    <name type="scientific">candidate division WOR-3 bacterium</name>
    <dbReference type="NCBI Taxonomy" id="2052148"/>
    <lineage>
        <taxon>Bacteria</taxon>
        <taxon>Bacteria division WOR-3</taxon>
    </lineage>
</organism>
<keyword evidence="2" id="KW-1003">Cell membrane</keyword>
<dbReference type="GO" id="GO:0005886">
    <property type="term" value="C:plasma membrane"/>
    <property type="evidence" value="ECO:0007669"/>
    <property type="project" value="UniProtKB-SubCell"/>
</dbReference>
<accession>A0A7V0LU97</accession>
<keyword evidence="4 7" id="KW-1133">Transmembrane helix</keyword>
<comment type="similarity">
    <text evidence="6">Belongs to the ABC-4 integral membrane protein family.</text>
</comment>
<dbReference type="GO" id="GO:0022857">
    <property type="term" value="F:transmembrane transporter activity"/>
    <property type="evidence" value="ECO:0007669"/>
    <property type="project" value="TreeGrafter"/>
</dbReference>
<dbReference type="Proteomes" id="UP000886381">
    <property type="component" value="Unassembled WGS sequence"/>
</dbReference>
<sequence>MEFRTLLKSAYLALKANKTRSLLTTLGIIIGVATVISMVSIIDGMNRYVYQILGSLGSKTVYVQKWKWAIRTTRVSREEVRKILRRPDLTLEDAEAIRELPEVELAAASQPIWAGLRMRHKNKTIELDPEGVEEDFLPIAGYEVEYGRGLNRNDILYKRNVVVIGKYVAENLFPDEDPIGKELEIGGYKFLVIGVLKEKGELMGNNLDEVAFIPITTAQKLFINKTSRRYRIFASLRILAKVRDDVPMEEGLKSLETLMRKRRNLRFNDESNFSLNTQEMLLDAYKKLTNGIFFAMIGIASLALIVGGIGIMNIMLVSVTERTREIGVRMAVGAKRKDILMQFLVEAIFLTTVGGLIGVIIGSIIGKLVDIATPLPSAIPLWSILVGLGFSTFVGLFFGIYPAQKAAKLDPIEALRYE</sequence>
<reference evidence="10" key="1">
    <citation type="journal article" date="2020" name="mSystems">
        <title>Genome- and Community-Level Interaction Insights into Carbon Utilization and Element Cycling Functions of Hydrothermarchaeota in Hydrothermal Sediment.</title>
        <authorList>
            <person name="Zhou Z."/>
            <person name="Liu Y."/>
            <person name="Xu W."/>
            <person name="Pan J."/>
            <person name="Luo Z.H."/>
            <person name="Li M."/>
        </authorList>
    </citation>
    <scope>NUCLEOTIDE SEQUENCE [LARGE SCALE GENOMIC DNA]</scope>
    <source>
        <strain evidence="10">HyVt-28</strain>
    </source>
</reference>
<dbReference type="InterPro" id="IPR025857">
    <property type="entry name" value="MacB_PCD"/>
</dbReference>
<dbReference type="AlphaFoldDB" id="A0A7V0LU97"/>
<evidence type="ECO:0000259" key="8">
    <source>
        <dbReference type="Pfam" id="PF02687"/>
    </source>
</evidence>
<feature type="transmembrane region" description="Helical" evidence="7">
    <location>
        <begin position="340"/>
        <end position="366"/>
    </location>
</feature>
<keyword evidence="5 7" id="KW-0472">Membrane</keyword>
<evidence type="ECO:0000256" key="6">
    <source>
        <dbReference type="ARBA" id="ARBA00038076"/>
    </source>
</evidence>
<gene>
    <name evidence="10" type="ORF">ENH14_02335</name>
</gene>
<comment type="subcellular location">
    <subcellularLocation>
        <location evidence="1">Cell membrane</location>
        <topology evidence="1">Multi-pass membrane protein</topology>
    </subcellularLocation>
</comment>
<dbReference type="Pfam" id="PF02687">
    <property type="entry name" value="FtsX"/>
    <property type="match status" value="1"/>
</dbReference>
<protein>
    <submittedName>
        <fullName evidence="10">FtsX-like permease family protein</fullName>
    </submittedName>
</protein>
<dbReference type="Pfam" id="PF12704">
    <property type="entry name" value="MacB_PCD"/>
    <property type="match status" value="1"/>
</dbReference>
<evidence type="ECO:0000256" key="4">
    <source>
        <dbReference type="ARBA" id="ARBA00022989"/>
    </source>
</evidence>